<feature type="binding site" evidence="7">
    <location>
        <position position="270"/>
    </location>
    <ligand>
        <name>Zn(2+)</name>
        <dbReference type="ChEBI" id="CHEBI:29105"/>
        <note>catalytic</note>
    </ligand>
</feature>
<feature type="signal peptide" evidence="10">
    <location>
        <begin position="1"/>
        <end position="21"/>
    </location>
</feature>
<comment type="similarity">
    <text evidence="8">Belongs to the peptidase M48 family.</text>
</comment>
<feature type="transmembrane region" description="Helical" evidence="9">
    <location>
        <begin position="168"/>
        <end position="191"/>
    </location>
</feature>
<evidence type="ECO:0000259" key="12">
    <source>
        <dbReference type="Pfam" id="PF16491"/>
    </source>
</evidence>
<dbReference type="GO" id="GO:0004222">
    <property type="term" value="F:metalloendopeptidase activity"/>
    <property type="evidence" value="ECO:0007669"/>
    <property type="project" value="InterPro"/>
</dbReference>
<dbReference type="InterPro" id="IPR027057">
    <property type="entry name" value="CAXX_Prtase_1"/>
</dbReference>
<keyword evidence="2 7" id="KW-0479">Metal-binding</keyword>
<dbReference type="InterPro" id="IPR032456">
    <property type="entry name" value="Peptidase_M48_N"/>
</dbReference>
<dbReference type="InterPro" id="IPR001915">
    <property type="entry name" value="Peptidase_M48"/>
</dbReference>
<evidence type="ECO:0000256" key="6">
    <source>
        <dbReference type="PIRSR" id="PIRSR627057-1"/>
    </source>
</evidence>
<feature type="binding site" evidence="7">
    <location>
        <position position="274"/>
    </location>
    <ligand>
        <name>Zn(2+)</name>
        <dbReference type="ChEBI" id="CHEBI:29105"/>
        <note>catalytic</note>
    </ligand>
</feature>
<dbReference type="Gene3D" id="3.30.2010.10">
    <property type="entry name" value="Metalloproteases ('zincins'), catalytic domain"/>
    <property type="match status" value="1"/>
</dbReference>
<keyword evidence="3 8" id="KW-0378">Hydrolase</keyword>
<keyword evidence="4 7" id="KW-0862">Zinc</keyword>
<feature type="domain" description="CAAX prenyl protease 1 N-terminal" evidence="12">
    <location>
        <begin position="45"/>
        <end position="197"/>
    </location>
</feature>
<name>A0A117UYF5_9SPHN</name>
<evidence type="ECO:0000256" key="2">
    <source>
        <dbReference type="ARBA" id="ARBA00022723"/>
    </source>
</evidence>
<dbReference type="STRING" id="1117702.AQZ52_03665"/>
<keyword evidence="1 8" id="KW-0645">Protease</keyword>
<evidence type="ECO:0000256" key="9">
    <source>
        <dbReference type="SAM" id="Phobius"/>
    </source>
</evidence>
<keyword evidence="10" id="KW-0732">Signal</keyword>
<evidence type="ECO:0000313" key="13">
    <source>
        <dbReference type="EMBL" id="KUR73146.1"/>
    </source>
</evidence>
<comment type="caution">
    <text evidence="13">The sequence shown here is derived from an EMBL/GenBank/DDBJ whole genome shotgun (WGS) entry which is preliminary data.</text>
</comment>
<dbReference type="PANTHER" id="PTHR10120">
    <property type="entry name" value="CAAX PRENYL PROTEASE 1"/>
    <property type="match status" value="1"/>
</dbReference>
<evidence type="ECO:0000259" key="11">
    <source>
        <dbReference type="Pfam" id="PF01435"/>
    </source>
</evidence>
<dbReference type="EMBL" id="LLZS01000003">
    <property type="protein sequence ID" value="KUR73146.1"/>
    <property type="molecule type" value="Genomic_DNA"/>
</dbReference>
<evidence type="ECO:0000256" key="7">
    <source>
        <dbReference type="PIRSR" id="PIRSR627057-2"/>
    </source>
</evidence>
<keyword evidence="14" id="KW-1185">Reference proteome</keyword>
<feature type="domain" description="Peptidase M48" evidence="11">
    <location>
        <begin position="202"/>
        <end position="405"/>
    </location>
</feature>
<gene>
    <name evidence="13" type="ORF">AQZ52_03665</name>
</gene>
<dbReference type="AlphaFoldDB" id="A0A117UYF5"/>
<keyword evidence="9" id="KW-1133">Transmembrane helix</keyword>
<feature type="active site" description="Proton donor" evidence="6">
    <location>
        <position position="354"/>
    </location>
</feature>
<dbReference type="GO" id="GO:0046872">
    <property type="term" value="F:metal ion binding"/>
    <property type="evidence" value="ECO:0007669"/>
    <property type="project" value="UniProtKB-KW"/>
</dbReference>
<feature type="transmembrane region" description="Helical" evidence="9">
    <location>
        <begin position="280"/>
        <end position="298"/>
    </location>
</feature>
<sequence length="427" mass="46840">MRLFLFATLGLLGALPGLAHAAAAFDVDHATRLWLATLSAPARARSDAYFEGGEWLALWNTVFSVALCWFLLRVRLLPKVRGAMHRRGWRPWLGVLACALVFIAADSLLSLPWTFYTAYWRERQYGLMNQSVLAWLGDQAIGFVLGAVLGSVLLLVIYAVIRKYPKHWWLIGTGVVGAAIAFLALITPVFIVPLFNTQSELPDGAVRARVVAMARAYNVPSEHIYLVDESRQSDRISANVSGIGPTIRISLNDNLLKKTSVAETAAVMGHELGHYVLGHVWRTIVVLTLLMGLLLWLASRIAPAMIRYGGQRWDVRGLADPASLPVLAGVLSVLTLLAMPLTNTLIRIDESEADAFGLAAAREPDGFASAAMRLSAYRKIAPGPLEEMLFFDHPSGQTRVRMAMQWKKDHVPGATEVVPPPLPDPKP</sequence>
<keyword evidence="5 8" id="KW-0482">Metalloprotease</keyword>
<keyword evidence="9" id="KW-0812">Transmembrane</keyword>
<accession>A0A117UYF5</accession>
<feature type="transmembrane region" description="Helical" evidence="9">
    <location>
        <begin position="318"/>
        <end position="341"/>
    </location>
</feature>
<dbReference type="Pfam" id="PF01435">
    <property type="entry name" value="Peptidase_M48"/>
    <property type="match status" value="1"/>
</dbReference>
<evidence type="ECO:0000256" key="10">
    <source>
        <dbReference type="SAM" id="SignalP"/>
    </source>
</evidence>
<comment type="cofactor">
    <cofactor evidence="7 8">
        <name>Zn(2+)</name>
        <dbReference type="ChEBI" id="CHEBI:29105"/>
    </cofactor>
    <text evidence="7 8">Binds 1 zinc ion per subunit.</text>
</comment>
<keyword evidence="9" id="KW-0472">Membrane</keyword>
<organism evidence="13 14">
    <name type="scientific">Novosphingobium fuchskuhlense</name>
    <dbReference type="NCBI Taxonomy" id="1117702"/>
    <lineage>
        <taxon>Bacteria</taxon>
        <taxon>Pseudomonadati</taxon>
        <taxon>Pseudomonadota</taxon>
        <taxon>Alphaproteobacteria</taxon>
        <taxon>Sphingomonadales</taxon>
        <taxon>Sphingomonadaceae</taxon>
        <taxon>Novosphingobium</taxon>
    </lineage>
</organism>
<evidence type="ECO:0000256" key="3">
    <source>
        <dbReference type="ARBA" id="ARBA00022801"/>
    </source>
</evidence>
<feature type="transmembrane region" description="Helical" evidence="9">
    <location>
        <begin position="140"/>
        <end position="161"/>
    </location>
</feature>
<reference evidence="13 14" key="1">
    <citation type="submission" date="2015-10" db="EMBL/GenBank/DDBJ databases">
        <title>Draft genome sequence of Novosphingobium fuchskuhlense DSM 25065 isolated from a surface water sample of the southwest basin of Lake Grosse Fuchskuhle.</title>
        <authorList>
            <person name="Ruckert C."/>
            <person name="Winkler A."/>
            <person name="Glaeser J."/>
            <person name="Grossart H.-P."/>
            <person name="Kalinowski J."/>
            <person name="Glaeser S."/>
        </authorList>
    </citation>
    <scope>NUCLEOTIDE SEQUENCE [LARGE SCALE GENOMIC DNA]</scope>
    <source>
        <strain evidence="13 14">FNE08-7</strain>
    </source>
</reference>
<dbReference type="GO" id="GO:0071586">
    <property type="term" value="P:CAAX-box protein processing"/>
    <property type="evidence" value="ECO:0007669"/>
    <property type="project" value="InterPro"/>
</dbReference>
<evidence type="ECO:0000313" key="14">
    <source>
        <dbReference type="Proteomes" id="UP000058012"/>
    </source>
</evidence>
<dbReference type="Proteomes" id="UP000058012">
    <property type="component" value="Unassembled WGS sequence"/>
</dbReference>
<protein>
    <submittedName>
        <fullName evidence="13">Peptidase</fullName>
    </submittedName>
</protein>
<evidence type="ECO:0000256" key="8">
    <source>
        <dbReference type="RuleBase" id="RU003983"/>
    </source>
</evidence>
<evidence type="ECO:0000256" key="5">
    <source>
        <dbReference type="ARBA" id="ARBA00023049"/>
    </source>
</evidence>
<feature type="binding site" evidence="7">
    <location>
        <position position="350"/>
    </location>
    <ligand>
        <name>Zn(2+)</name>
        <dbReference type="ChEBI" id="CHEBI:29105"/>
        <note>catalytic</note>
    </ligand>
</feature>
<dbReference type="Pfam" id="PF16491">
    <property type="entry name" value="Peptidase_M48_N"/>
    <property type="match status" value="1"/>
</dbReference>
<dbReference type="CDD" id="cd07343">
    <property type="entry name" value="M48A_Zmpste24p_like"/>
    <property type="match status" value="1"/>
</dbReference>
<feature type="transmembrane region" description="Helical" evidence="9">
    <location>
        <begin position="55"/>
        <end position="72"/>
    </location>
</feature>
<feature type="chain" id="PRO_5007157109" evidence="10">
    <location>
        <begin position="22"/>
        <end position="427"/>
    </location>
</feature>
<proteinExistence type="inferred from homology"/>
<feature type="transmembrane region" description="Helical" evidence="9">
    <location>
        <begin position="93"/>
        <end position="120"/>
    </location>
</feature>
<feature type="active site" evidence="6">
    <location>
        <position position="271"/>
    </location>
</feature>
<evidence type="ECO:0000256" key="1">
    <source>
        <dbReference type="ARBA" id="ARBA00022670"/>
    </source>
</evidence>
<evidence type="ECO:0000256" key="4">
    <source>
        <dbReference type="ARBA" id="ARBA00022833"/>
    </source>
</evidence>